<keyword evidence="2" id="KW-0732">Signal</keyword>
<feature type="domain" description="Glycoside hydrolase family 3 N-terminal" evidence="3">
    <location>
        <begin position="61"/>
        <end position="385"/>
    </location>
</feature>
<feature type="signal peptide" evidence="2">
    <location>
        <begin position="1"/>
        <end position="26"/>
    </location>
</feature>
<keyword evidence="7" id="KW-1185">Reference proteome</keyword>
<dbReference type="PANTHER" id="PTHR30620:SF77">
    <property type="entry name" value="LYSOSOMAL BETA GLUCOSIDASE-LIKE"/>
    <property type="match status" value="1"/>
</dbReference>
<dbReference type="Pfam" id="PF01915">
    <property type="entry name" value="Glyco_hydro_3_C"/>
    <property type="match status" value="1"/>
</dbReference>
<dbReference type="GO" id="GO:0016787">
    <property type="term" value="F:hydrolase activity"/>
    <property type="evidence" value="ECO:0007669"/>
    <property type="project" value="UniProtKB-KW"/>
</dbReference>
<dbReference type="Gene3D" id="3.40.50.1700">
    <property type="entry name" value="Glycoside hydrolase family 3 C-terminal domain"/>
    <property type="match status" value="1"/>
</dbReference>
<protein>
    <submittedName>
        <fullName evidence="6">Glycoside hydrolase family 3 N-terminal domain-containing protein</fullName>
    </submittedName>
</protein>
<keyword evidence="1 6" id="KW-0378">Hydrolase</keyword>
<dbReference type="InterPro" id="IPR001764">
    <property type="entry name" value="Glyco_hydro_3_N"/>
</dbReference>
<feature type="chain" id="PRO_5045623602" evidence="2">
    <location>
        <begin position="27"/>
        <end position="848"/>
    </location>
</feature>
<dbReference type="Gene3D" id="3.20.20.300">
    <property type="entry name" value="Glycoside hydrolase, family 3, N-terminal domain"/>
    <property type="match status" value="1"/>
</dbReference>
<dbReference type="SUPFAM" id="SSF51445">
    <property type="entry name" value="(Trans)glycosidases"/>
    <property type="match status" value="1"/>
</dbReference>
<evidence type="ECO:0000313" key="6">
    <source>
        <dbReference type="EMBL" id="WMW80634.1"/>
    </source>
</evidence>
<evidence type="ECO:0000259" key="4">
    <source>
        <dbReference type="Pfam" id="PF01915"/>
    </source>
</evidence>
<feature type="domain" description="Glycoside hydrolase family 3 C-terminal" evidence="4">
    <location>
        <begin position="422"/>
        <end position="640"/>
    </location>
</feature>
<dbReference type="Pfam" id="PF00933">
    <property type="entry name" value="Glyco_hydro_3"/>
    <property type="match status" value="1"/>
</dbReference>
<name>A0ABY9RIY2_9BURK</name>
<dbReference type="EMBL" id="CP133720">
    <property type="protein sequence ID" value="WMW80634.1"/>
    <property type="molecule type" value="Genomic_DNA"/>
</dbReference>
<feature type="domain" description="ExoP galactose-binding-like" evidence="5">
    <location>
        <begin position="717"/>
        <end position="831"/>
    </location>
</feature>
<dbReference type="Pfam" id="PF18559">
    <property type="entry name" value="Exop_C"/>
    <property type="match status" value="1"/>
</dbReference>
<dbReference type="InterPro" id="IPR036962">
    <property type="entry name" value="Glyco_hydro_3_N_sf"/>
</dbReference>
<dbReference type="SUPFAM" id="SSF52279">
    <property type="entry name" value="Beta-D-glucan exohydrolase, C-terminal domain"/>
    <property type="match status" value="1"/>
</dbReference>
<evidence type="ECO:0000259" key="5">
    <source>
        <dbReference type="Pfam" id="PF18559"/>
    </source>
</evidence>
<dbReference type="InterPro" id="IPR051915">
    <property type="entry name" value="Cellulose_Degrad_GH3"/>
</dbReference>
<dbReference type="Proteomes" id="UP001181355">
    <property type="component" value="Chromosome"/>
</dbReference>
<dbReference type="RefSeq" id="WP_309482126.1">
    <property type="nucleotide sequence ID" value="NZ_CP133720.1"/>
</dbReference>
<dbReference type="InterPro" id="IPR017853">
    <property type="entry name" value="GH"/>
</dbReference>
<sequence>MKNKTLQLAVASVIAGLSLQAASVNAATAPELKDWPKIKSAISKDAAMEKKIKEIVSSMSLAQKVGQMTQAEIKFVTPEEVKQYYLGSVLNGGGSWPKMNKYATAADWLALSTAYYDASMSTDMKTKVPVVWGIDAIHGNSNVVGATLFPHNIGLGAAHNPQLISKIAVEVGRAVRATGINWVFAPTVAVGKDARWGRAYESFSEDGKQVRDYAGLYVKGLQGKFKDDANVIATAKHFIGDGGTDAGVDRGVNKSSLNEMINSQALGYYSAFEAGAQTVMASYNSWHDPVSGINYGKMHGSKALLTDALKDKMGFDGFVISDWDGIAEVAGCANDSCPQAINAGVDMIMVPDNWKNFIKNTIAQVEGGQIPLARIDDAVSRILRVKLRAGMFTTKPGDSKYAGKQDAMQAKALAREAVRESLVLLKNNQSVLPLARDKKVLVVGKSADSLINQNGGWSITWQGTENKESDYHGDTLLTGFREALGASNVQFSPTAEGVDVSKFDAVIAVIGETPYAEGFGDIPAAQTLRHSQRHPEDLAVLKAVSGKGKPVVTVFVAGRALYTNDLMNLSDAFVAAWLPGTEGKGVADVLFKDAKGKVAHDFKGRLSFSWPNAACLSGPIAKMEANHPEKLFGLGYGLSYAMKAASANALSALPLDNRNSCADESRMAINTAKDSTHFPMRATIATRQFTLGRELSDKEMGGAIGVTSKTLANGLPARVVTWNGPAKIEATAPFATMVPQGVLNNGVLQFVAEVHKAPQGKVTVTMDCGENCAASVDVTKLMQGMLNGPARTIKLPLACFTAKGFDPKKIKSGFAMSTTAAFSASLAEIELVAGKAKDPDAVACSDLN</sequence>
<dbReference type="InterPro" id="IPR002772">
    <property type="entry name" value="Glyco_hydro_3_C"/>
</dbReference>
<reference evidence="6" key="1">
    <citation type="submission" date="2023-09" db="EMBL/GenBank/DDBJ databases">
        <title>Undibacterium sp. 20NA77.5 isolated from freshwater.</title>
        <authorList>
            <person name="Le V."/>
            <person name="Ko S.-R."/>
            <person name="Ahn C.-Y."/>
            <person name="Oh H.-M."/>
        </authorList>
    </citation>
    <scope>NUCLEOTIDE SEQUENCE</scope>
    <source>
        <strain evidence="6">20NA77.5</strain>
    </source>
</reference>
<evidence type="ECO:0000313" key="7">
    <source>
        <dbReference type="Proteomes" id="UP001181355"/>
    </source>
</evidence>
<organism evidence="6 7">
    <name type="scientific">Undibacterium cyanobacteriorum</name>
    <dbReference type="NCBI Taxonomy" id="3073561"/>
    <lineage>
        <taxon>Bacteria</taxon>
        <taxon>Pseudomonadati</taxon>
        <taxon>Pseudomonadota</taxon>
        <taxon>Betaproteobacteria</taxon>
        <taxon>Burkholderiales</taxon>
        <taxon>Oxalobacteraceae</taxon>
        <taxon>Undibacterium</taxon>
    </lineage>
</organism>
<accession>A0ABY9RIY2</accession>
<proteinExistence type="predicted"/>
<evidence type="ECO:0000259" key="3">
    <source>
        <dbReference type="Pfam" id="PF00933"/>
    </source>
</evidence>
<evidence type="ECO:0000256" key="2">
    <source>
        <dbReference type="SAM" id="SignalP"/>
    </source>
</evidence>
<dbReference type="Gene3D" id="2.60.120.430">
    <property type="entry name" value="Galactose-binding lectin"/>
    <property type="match status" value="1"/>
</dbReference>
<gene>
    <name evidence="6" type="ORF">RF679_18640</name>
</gene>
<dbReference type="PANTHER" id="PTHR30620">
    <property type="entry name" value="PERIPLASMIC BETA-GLUCOSIDASE-RELATED"/>
    <property type="match status" value="1"/>
</dbReference>
<dbReference type="PRINTS" id="PR00133">
    <property type="entry name" value="GLHYDRLASE3"/>
</dbReference>
<dbReference type="InterPro" id="IPR036881">
    <property type="entry name" value="Glyco_hydro_3_C_sf"/>
</dbReference>
<dbReference type="InterPro" id="IPR041443">
    <property type="entry name" value="Exop_C"/>
</dbReference>
<evidence type="ECO:0000256" key="1">
    <source>
        <dbReference type="ARBA" id="ARBA00022801"/>
    </source>
</evidence>